<dbReference type="InterPro" id="IPR011009">
    <property type="entry name" value="Kinase-like_dom_sf"/>
</dbReference>
<evidence type="ECO:0000313" key="11">
    <source>
        <dbReference type="Proteomes" id="UP000558997"/>
    </source>
</evidence>
<dbReference type="PROSITE" id="PS00107">
    <property type="entry name" value="PROTEIN_KINASE_ATP"/>
    <property type="match status" value="1"/>
</dbReference>
<dbReference type="AlphaFoldDB" id="A0A841DP25"/>
<protein>
    <recommendedName>
        <fullName evidence="1">non-specific serine/threonine protein kinase</fullName>
        <ecNumber evidence="1">2.7.11.1</ecNumber>
    </recommendedName>
</protein>
<evidence type="ECO:0000256" key="2">
    <source>
        <dbReference type="ARBA" id="ARBA00022527"/>
    </source>
</evidence>
<dbReference type="RefSeq" id="WP_184836143.1">
    <property type="nucleotide sequence ID" value="NZ_BAAAVN010000025.1"/>
</dbReference>
<evidence type="ECO:0000256" key="5">
    <source>
        <dbReference type="ARBA" id="ARBA00022777"/>
    </source>
</evidence>
<feature type="domain" description="Protein kinase" evidence="9">
    <location>
        <begin position="7"/>
        <end position="288"/>
    </location>
</feature>
<dbReference type="InterPro" id="IPR008271">
    <property type="entry name" value="Ser/Thr_kinase_AS"/>
</dbReference>
<keyword evidence="11" id="KW-1185">Reference proteome</keyword>
<keyword evidence="4 7" id="KW-0547">Nucleotide-binding</keyword>
<dbReference type="PANTHER" id="PTHR43289">
    <property type="entry name" value="MITOGEN-ACTIVATED PROTEIN KINASE KINASE KINASE 20-RELATED"/>
    <property type="match status" value="1"/>
</dbReference>
<dbReference type="PROSITE" id="PS00108">
    <property type="entry name" value="PROTEIN_KINASE_ST"/>
    <property type="match status" value="1"/>
</dbReference>
<organism evidence="10 11">
    <name type="scientific">Kribbella solani</name>
    <dbReference type="NCBI Taxonomy" id="236067"/>
    <lineage>
        <taxon>Bacteria</taxon>
        <taxon>Bacillati</taxon>
        <taxon>Actinomycetota</taxon>
        <taxon>Actinomycetes</taxon>
        <taxon>Propionibacteriales</taxon>
        <taxon>Kribbellaceae</taxon>
        <taxon>Kribbella</taxon>
    </lineage>
</organism>
<keyword evidence="3" id="KW-0808">Transferase</keyword>
<keyword evidence="5 10" id="KW-0418">Kinase</keyword>
<dbReference type="GO" id="GO:0005524">
    <property type="term" value="F:ATP binding"/>
    <property type="evidence" value="ECO:0007669"/>
    <property type="project" value="UniProtKB-UniRule"/>
</dbReference>
<keyword evidence="6 7" id="KW-0067">ATP-binding</keyword>
<dbReference type="Gene3D" id="1.10.510.10">
    <property type="entry name" value="Transferase(Phosphotransferase) domain 1"/>
    <property type="match status" value="1"/>
</dbReference>
<dbReference type="EC" id="2.7.11.1" evidence="1"/>
<evidence type="ECO:0000256" key="8">
    <source>
        <dbReference type="SAM" id="MobiDB-lite"/>
    </source>
</evidence>
<evidence type="ECO:0000256" key="7">
    <source>
        <dbReference type="PROSITE-ProRule" id="PRU10141"/>
    </source>
</evidence>
<evidence type="ECO:0000259" key="9">
    <source>
        <dbReference type="PROSITE" id="PS50011"/>
    </source>
</evidence>
<dbReference type="PROSITE" id="PS50011">
    <property type="entry name" value="PROTEIN_KINASE_DOM"/>
    <property type="match status" value="1"/>
</dbReference>
<accession>A0A841DP25</accession>
<name>A0A841DP25_9ACTN</name>
<dbReference type="Proteomes" id="UP000558997">
    <property type="component" value="Unassembled WGS sequence"/>
</dbReference>
<dbReference type="CDD" id="cd14014">
    <property type="entry name" value="STKc_PknB_like"/>
    <property type="match status" value="1"/>
</dbReference>
<dbReference type="GO" id="GO:0004674">
    <property type="term" value="F:protein serine/threonine kinase activity"/>
    <property type="evidence" value="ECO:0007669"/>
    <property type="project" value="UniProtKB-KW"/>
</dbReference>
<reference evidence="10 11" key="1">
    <citation type="submission" date="2020-08" db="EMBL/GenBank/DDBJ databases">
        <title>Sequencing the genomes of 1000 actinobacteria strains.</title>
        <authorList>
            <person name="Klenk H.-P."/>
        </authorList>
    </citation>
    <scope>NUCLEOTIDE SEQUENCE [LARGE SCALE GENOMIC DNA]</scope>
    <source>
        <strain evidence="10 11">DSM 17294</strain>
    </source>
</reference>
<feature type="region of interest" description="Disordered" evidence="8">
    <location>
        <begin position="202"/>
        <end position="290"/>
    </location>
</feature>
<dbReference type="SMART" id="SM00220">
    <property type="entry name" value="S_TKc"/>
    <property type="match status" value="1"/>
</dbReference>
<dbReference type="InterPro" id="IPR000719">
    <property type="entry name" value="Prot_kinase_dom"/>
</dbReference>
<keyword evidence="2 10" id="KW-0723">Serine/threonine-protein kinase</keyword>
<gene>
    <name evidence="10" type="ORF">HDA44_003754</name>
</gene>
<evidence type="ECO:0000256" key="3">
    <source>
        <dbReference type="ARBA" id="ARBA00022679"/>
    </source>
</evidence>
<proteinExistence type="predicted"/>
<evidence type="ECO:0000256" key="6">
    <source>
        <dbReference type="ARBA" id="ARBA00022840"/>
    </source>
</evidence>
<dbReference type="PANTHER" id="PTHR43289:SF6">
    <property type="entry name" value="SERINE_THREONINE-PROTEIN KINASE NEKL-3"/>
    <property type="match status" value="1"/>
</dbReference>
<evidence type="ECO:0000256" key="4">
    <source>
        <dbReference type="ARBA" id="ARBA00022741"/>
    </source>
</evidence>
<dbReference type="Gene3D" id="3.30.200.20">
    <property type="entry name" value="Phosphorylase Kinase, domain 1"/>
    <property type="match status" value="1"/>
</dbReference>
<dbReference type="EMBL" id="JACHNF010000001">
    <property type="protein sequence ID" value="MBB5980413.1"/>
    <property type="molecule type" value="Genomic_DNA"/>
</dbReference>
<dbReference type="Pfam" id="PF00069">
    <property type="entry name" value="Pkinase"/>
    <property type="match status" value="1"/>
</dbReference>
<sequence>MRGLGRYRLDHRIGSGAFATVWKGYDPEFDTAVAVKVLADNWIHHADVRERFLTEARLLRRIEDRRVVRVHDVGVDGDRPYFVMDYIHGGTLTDLLGKLDPSEALRIATEAAEAVHVLHEFGFMHRDIKPSNFLVDQTVSPVRVLVADLGTAKRLEDASCFTLTTGTPAYMAPEQAAGQGTYDTRADVYALAVVTWELLTGTRPDPTPTALTHTNPTSPHGPASRVRRPSPRLTRGRPLTRRPTPEIPGVTPQVIDLLTKSLSPNPNTRPPTANSFAQSLATASHPTTQTPHWPAPLVYAAALLTFTLTLFVTHLLL</sequence>
<dbReference type="InterPro" id="IPR017441">
    <property type="entry name" value="Protein_kinase_ATP_BS"/>
</dbReference>
<feature type="binding site" evidence="7">
    <location>
        <position position="36"/>
    </location>
    <ligand>
        <name>ATP</name>
        <dbReference type="ChEBI" id="CHEBI:30616"/>
    </ligand>
</feature>
<dbReference type="SUPFAM" id="SSF56112">
    <property type="entry name" value="Protein kinase-like (PK-like)"/>
    <property type="match status" value="1"/>
</dbReference>
<evidence type="ECO:0000256" key="1">
    <source>
        <dbReference type="ARBA" id="ARBA00012513"/>
    </source>
</evidence>
<evidence type="ECO:0000313" key="10">
    <source>
        <dbReference type="EMBL" id="MBB5980413.1"/>
    </source>
</evidence>
<feature type="compositionally biased region" description="Basic residues" evidence="8">
    <location>
        <begin position="225"/>
        <end position="240"/>
    </location>
</feature>
<feature type="compositionally biased region" description="Polar residues" evidence="8">
    <location>
        <begin position="260"/>
        <end position="290"/>
    </location>
</feature>
<feature type="compositionally biased region" description="Polar residues" evidence="8">
    <location>
        <begin position="209"/>
        <end position="218"/>
    </location>
</feature>
<comment type="caution">
    <text evidence="10">The sequence shown here is derived from an EMBL/GenBank/DDBJ whole genome shotgun (WGS) entry which is preliminary data.</text>
</comment>